<dbReference type="AlphaFoldDB" id="A0A2P2L4G5"/>
<organism evidence="1">
    <name type="scientific">Rhizophora mucronata</name>
    <name type="common">Asiatic mangrove</name>
    <dbReference type="NCBI Taxonomy" id="61149"/>
    <lineage>
        <taxon>Eukaryota</taxon>
        <taxon>Viridiplantae</taxon>
        <taxon>Streptophyta</taxon>
        <taxon>Embryophyta</taxon>
        <taxon>Tracheophyta</taxon>
        <taxon>Spermatophyta</taxon>
        <taxon>Magnoliopsida</taxon>
        <taxon>eudicotyledons</taxon>
        <taxon>Gunneridae</taxon>
        <taxon>Pentapetalae</taxon>
        <taxon>rosids</taxon>
        <taxon>fabids</taxon>
        <taxon>Malpighiales</taxon>
        <taxon>Rhizophoraceae</taxon>
        <taxon>Rhizophora</taxon>
    </lineage>
</organism>
<accession>A0A2P2L4G5</accession>
<evidence type="ECO:0000313" key="1">
    <source>
        <dbReference type="EMBL" id="MBX12840.1"/>
    </source>
</evidence>
<protein>
    <submittedName>
        <fullName evidence="1">Uncharacterized protein</fullName>
    </submittedName>
</protein>
<dbReference type="EMBL" id="GGEC01032356">
    <property type="protein sequence ID" value="MBX12840.1"/>
    <property type="molecule type" value="Transcribed_RNA"/>
</dbReference>
<sequence length="36" mass="4072">MPYRLIICRESVDTINKRMIKGGELYASSSTKTAHT</sequence>
<name>A0A2P2L4G5_RHIMU</name>
<proteinExistence type="predicted"/>
<reference evidence="1" key="1">
    <citation type="submission" date="2018-02" db="EMBL/GenBank/DDBJ databases">
        <title>Rhizophora mucronata_Transcriptome.</title>
        <authorList>
            <person name="Meera S.P."/>
            <person name="Sreeshan A."/>
            <person name="Augustine A."/>
        </authorList>
    </citation>
    <scope>NUCLEOTIDE SEQUENCE</scope>
    <source>
        <tissue evidence="1">Leaf</tissue>
    </source>
</reference>